<dbReference type="SUPFAM" id="SSF56219">
    <property type="entry name" value="DNase I-like"/>
    <property type="match status" value="1"/>
</dbReference>
<accession>A0A1I2KNZ9</accession>
<protein>
    <submittedName>
        <fullName evidence="3">Metal-dependent hydrolase, endonuclease/exonuclease/phosphatase family</fullName>
    </submittedName>
</protein>
<keyword evidence="3" id="KW-0255">Endonuclease</keyword>
<keyword evidence="3" id="KW-0378">Hydrolase</keyword>
<dbReference type="GO" id="GO:0004519">
    <property type="term" value="F:endonuclease activity"/>
    <property type="evidence" value="ECO:0007669"/>
    <property type="project" value="UniProtKB-KW"/>
</dbReference>
<proteinExistence type="predicted"/>
<keyword evidence="4" id="KW-1185">Reference proteome</keyword>
<sequence>MNVKLFFSVFLVFVLAACEAKSSSEETAQAQSNLIVASYNLRYNNPNDGENAWPKRKEQVKALIRYHEFDIFGTQEGLIEQLEDLSSMTEYAYVGVGRDDGNQQGEHSAIFYRKAKFELIDHGDFWLSETPAEPSYGWGAKHRRICSWAEFKDKESGKTFFVFNAHFDHQAKEAQRQSGILVVEKMKAIAGGETVIFMGDLNSTPETEQIRTINGFLEDTREKSEMEPYGPVGTFNSFNFLAPMDNRIDYIFVSDDVEVASYGVLTDSYDQKYPSDHQPVVAKVKID</sequence>
<dbReference type="Pfam" id="PF03372">
    <property type="entry name" value="Exo_endo_phos"/>
    <property type="match status" value="1"/>
</dbReference>
<dbReference type="InterPro" id="IPR050410">
    <property type="entry name" value="CCR4/nocturin_mRNA_transcr"/>
</dbReference>
<feature type="signal peptide" evidence="1">
    <location>
        <begin position="1"/>
        <end position="20"/>
    </location>
</feature>
<evidence type="ECO:0000256" key="1">
    <source>
        <dbReference type="SAM" id="SignalP"/>
    </source>
</evidence>
<feature type="domain" description="Endonuclease/exonuclease/phosphatase" evidence="2">
    <location>
        <begin position="37"/>
        <end position="277"/>
    </location>
</feature>
<dbReference type="STRING" id="655355.SAMN05216283_1136"/>
<keyword evidence="3" id="KW-0540">Nuclease</keyword>
<organism evidence="3 4">
    <name type="scientific">Sunxiuqinia elliptica</name>
    <dbReference type="NCBI Taxonomy" id="655355"/>
    <lineage>
        <taxon>Bacteria</taxon>
        <taxon>Pseudomonadati</taxon>
        <taxon>Bacteroidota</taxon>
        <taxon>Bacteroidia</taxon>
        <taxon>Marinilabiliales</taxon>
        <taxon>Prolixibacteraceae</taxon>
        <taxon>Sunxiuqinia</taxon>
    </lineage>
</organism>
<dbReference type="PANTHER" id="PTHR12121">
    <property type="entry name" value="CARBON CATABOLITE REPRESSOR PROTEIN 4"/>
    <property type="match status" value="1"/>
</dbReference>
<evidence type="ECO:0000259" key="2">
    <source>
        <dbReference type="Pfam" id="PF03372"/>
    </source>
</evidence>
<feature type="chain" id="PRO_5011469830" evidence="1">
    <location>
        <begin position="21"/>
        <end position="287"/>
    </location>
</feature>
<dbReference type="PROSITE" id="PS51257">
    <property type="entry name" value="PROKAR_LIPOPROTEIN"/>
    <property type="match status" value="1"/>
</dbReference>
<dbReference type="Gene3D" id="3.60.10.10">
    <property type="entry name" value="Endonuclease/exonuclease/phosphatase"/>
    <property type="match status" value="1"/>
</dbReference>
<evidence type="ECO:0000313" key="4">
    <source>
        <dbReference type="Proteomes" id="UP000198964"/>
    </source>
</evidence>
<dbReference type="Proteomes" id="UP000198964">
    <property type="component" value="Unassembled WGS sequence"/>
</dbReference>
<dbReference type="AlphaFoldDB" id="A0A1I2KNZ9"/>
<dbReference type="InterPro" id="IPR036691">
    <property type="entry name" value="Endo/exonu/phosph_ase_sf"/>
</dbReference>
<keyword evidence="3" id="KW-0269">Exonuclease</keyword>
<evidence type="ECO:0000313" key="3">
    <source>
        <dbReference type="EMBL" id="SFF68742.1"/>
    </source>
</evidence>
<reference evidence="3 4" key="1">
    <citation type="submission" date="2016-10" db="EMBL/GenBank/DDBJ databases">
        <authorList>
            <person name="de Groot N.N."/>
        </authorList>
    </citation>
    <scope>NUCLEOTIDE SEQUENCE [LARGE SCALE GENOMIC DNA]</scope>
    <source>
        <strain evidence="3 4">CGMCC 1.9156</strain>
    </source>
</reference>
<dbReference type="RefSeq" id="WP_093921266.1">
    <property type="nucleotide sequence ID" value="NZ_FONW01000013.1"/>
</dbReference>
<dbReference type="PANTHER" id="PTHR12121:SF36">
    <property type="entry name" value="ENDONUCLEASE_EXONUCLEASE_PHOSPHATASE DOMAIN-CONTAINING PROTEIN"/>
    <property type="match status" value="1"/>
</dbReference>
<dbReference type="EMBL" id="FONW01000013">
    <property type="protein sequence ID" value="SFF68742.1"/>
    <property type="molecule type" value="Genomic_DNA"/>
</dbReference>
<dbReference type="GO" id="GO:0000175">
    <property type="term" value="F:3'-5'-RNA exonuclease activity"/>
    <property type="evidence" value="ECO:0007669"/>
    <property type="project" value="TreeGrafter"/>
</dbReference>
<name>A0A1I2KNZ9_9BACT</name>
<dbReference type="InterPro" id="IPR005135">
    <property type="entry name" value="Endo/exonuclease/phosphatase"/>
</dbReference>
<keyword evidence="1" id="KW-0732">Signal</keyword>
<dbReference type="CDD" id="cd09083">
    <property type="entry name" value="EEP-1"/>
    <property type="match status" value="1"/>
</dbReference>
<gene>
    <name evidence="3" type="ORF">SAMN05216283_1136</name>
</gene>